<evidence type="ECO:0000259" key="1">
    <source>
        <dbReference type="Pfam" id="PF22691"/>
    </source>
</evidence>
<dbReference type="Proteomes" id="UP000626210">
    <property type="component" value="Unassembled WGS sequence"/>
</dbReference>
<keyword evidence="3" id="KW-1185">Reference proteome</keyword>
<evidence type="ECO:0000313" key="2">
    <source>
        <dbReference type="EMBL" id="GHC71012.1"/>
    </source>
</evidence>
<dbReference type="InterPro" id="IPR002155">
    <property type="entry name" value="Thiolase"/>
</dbReference>
<name>A0ABQ3FVU7_9BURK</name>
<dbReference type="InterPro" id="IPR055140">
    <property type="entry name" value="Thiolase_C_2"/>
</dbReference>
<accession>A0ABQ3FVU7</accession>
<dbReference type="PIRSF" id="PIRSF000429">
    <property type="entry name" value="Ac-CoA_Ac_transf"/>
    <property type="match status" value="1"/>
</dbReference>
<proteinExistence type="predicted"/>
<sequence>MSIKRQACIVGAYEHPTRKAPDKTVAQLHAEVARGALLDAGLTINDVDGYFCAGDAPGLGALNIADHIGLHPRHVDSTDMGGSSYLAHVGHAAQAIAARKCNVALITLAGRPRSEASSGTQPRNWGPNLPDQPFEAPFGPVTVNMYAMVAMRHMHDWGTTAEQLAWIKVAMSHHAQHNPHAMLQGVVTVEDVVNSPMISDPLHKLDCCVVSDGGGALVVTRPEIARSLKRPIVNVLGAGEALKGQEGGNIDLSYSGAVWSGPRAFEEAGVKPADIQYASIYDSFTITVLMQLEDLGFCKRGEGGRFVADGNLIAGTGKLPVNTDGGGLCNNHPANRGGITKVIEAVRQLRGEAHPAVQVKNCGLALAQGTGGLLGSRHGSATLIMERA</sequence>
<dbReference type="PANTHER" id="PTHR42870">
    <property type="entry name" value="ACETYL-COA C-ACETYLTRANSFERASE"/>
    <property type="match status" value="1"/>
</dbReference>
<comment type="caution">
    <text evidence="2">The sequence shown here is derived from an EMBL/GenBank/DDBJ whole genome shotgun (WGS) entry which is preliminary data.</text>
</comment>
<dbReference type="Pfam" id="PF22691">
    <property type="entry name" value="Thiolase_C_1"/>
    <property type="match status" value="1"/>
</dbReference>
<organism evidence="2 3">
    <name type="scientific">Pseudorhodoferax aquiterrae</name>
    <dbReference type="NCBI Taxonomy" id="747304"/>
    <lineage>
        <taxon>Bacteria</taxon>
        <taxon>Pseudomonadati</taxon>
        <taxon>Pseudomonadota</taxon>
        <taxon>Betaproteobacteria</taxon>
        <taxon>Burkholderiales</taxon>
        <taxon>Comamonadaceae</taxon>
    </lineage>
</organism>
<evidence type="ECO:0000313" key="3">
    <source>
        <dbReference type="Proteomes" id="UP000626210"/>
    </source>
</evidence>
<dbReference type="InterPro" id="IPR016039">
    <property type="entry name" value="Thiolase-like"/>
</dbReference>
<dbReference type="PANTHER" id="PTHR42870:SF1">
    <property type="entry name" value="NON-SPECIFIC LIPID-TRANSFER PROTEIN-LIKE 2"/>
    <property type="match status" value="1"/>
</dbReference>
<dbReference type="EMBL" id="BMYK01000002">
    <property type="protein sequence ID" value="GHC71012.1"/>
    <property type="molecule type" value="Genomic_DNA"/>
</dbReference>
<feature type="domain" description="Thiolase C-terminal" evidence="1">
    <location>
        <begin position="251"/>
        <end position="377"/>
    </location>
</feature>
<gene>
    <name evidence="2" type="ORF">GCM10007320_05680</name>
</gene>
<protein>
    <recommendedName>
        <fullName evidence="1">Thiolase C-terminal domain-containing protein</fullName>
    </recommendedName>
</protein>
<dbReference type="CDD" id="cd00829">
    <property type="entry name" value="SCP-x_thiolase"/>
    <property type="match status" value="1"/>
</dbReference>
<dbReference type="RefSeq" id="WP_189685523.1">
    <property type="nucleotide sequence ID" value="NZ_BMYK01000002.1"/>
</dbReference>
<dbReference type="SUPFAM" id="SSF53901">
    <property type="entry name" value="Thiolase-like"/>
    <property type="match status" value="2"/>
</dbReference>
<dbReference type="NCBIfam" id="NF006010">
    <property type="entry name" value="PRK08142.1"/>
    <property type="match status" value="1"/>
</dbReference>
<dbReference type="Gene3D" id="3.40.47.10">
    <property type="match status" value="1"/>
</dbReference>
<reference evidence="3" key="1">
    <citation type="journal article" date="2019" name="Int. J. Syst. Evol. Microbiol.">
        <title>The Global Catalogue of Microorganisms (GCM) 10K type strain sequencing project: providing services to taxonomists for standard genome sequencing and annotation.</title>
        <authorList>
            <consortium name="The Broad Institute Genomics Platform"/>
            <consortium name="The Broad Institute Genome Sequencing Center for Infectious Disease"/>
            <person name="Wu L."/>
            <person name="Ma J."/>
        </authorList>
    </citation>
    <scope>NUCLEOTIDE SEQUENCE [LARGE SCALE GENOMIC DNA]</scope>
    <source>
        <strain evidence="3">KCTC 23314</strain>
    </source>
</reference>